<dbReference type="EMBL" id="UYRV01000381">
    <property type="protein sequence ID" value="VDK44230.1"/>
    <property type="molecule type" value="Genomic_DNA"/>
</dbReference>
<evidence type="ECO:0000256" key="2">
    <source>
        <dbReference type="ARBA" id="ARBA00012755"/>
    </source>
</evidence>
<dbReference type="AlphaFoldDB" id="A0A3P6QK05"/>
<keyword evidence="5" id="KW-0326">Glycosidase</keyword>
<evidence type="ECO:0000256" key="5">
    <source>
        <dbReference type="ARBA" id="ARBA00023295"/>
    </source>
</evidence>
<evidence type="ECO:0000313" key="7">
    <source>
        <dbReference type="EMBL" id="VDK44230.1"/>
    </source>
</evidence>
<keyword evidence="3" id="KW-0732">Signal</keyword>
<keyword evidence="4" id="KW-0378">Hydrolase</keyword>
<dbReference type="PANTHER" id="PTHR11452">
    <property type="entry name" value="ALPHA-GALACTOSIDASE/ALPHA-N-ACETYLGALACTOSAMINIDASE"/>
    <property type="match status" value="1"/>
</dbReference>
<dbReference type="SUPFAM" id="SSF51011">
    <property type="entry name" value="Glycosyl hydrolase domain"/>
    <property type="match status" value="1"/>
</dbReference>
<evidence type="ECO:0000256" key="3">
    <source>
        <dbReference type="ARBA" id="ARBA00022729"/>
    </source>
</evidence>
<dbReference type="InterPro" id="IPR041233">
    <property type="entry name" value="Melibiase_C"/>
</dbReference>
<gene>
    <name evidence="7" type="ORF">CGOC_LOCUS291</name>
</gene>
<comment type="catalytic activity">
    <reaction evidence="1">
        <text>Hydrolysis of terminal, non-reducing alpha-D-galactose residues in alpha-D-galactosides, including galactose oligosaccharides, galactomannans and galactolipids.</text>
        <dbReference type="EC" id="3.2.1.22"/>
    </reaction>
</comment>
<dbReference type="OrthoDB" id="5802548at2759"/>
<dbReference type="Gene3D" id="2.60.40.1180">
    <property type="entry name" value="Golgi alpha-mannosidase II"/>
    <property type="match status" value="1"/>
</dbReference>
<dbReference type="Proteomes" id="UP000271889">
    <property type="component" value="Unassembled WGS sequence"/>
</dbReference>
<dbReference type="PANTHER" id="PTHR11452:SF83">
    <property type="entry name" value="ALPHA-GALACTOSIDASE"/>
    <property type="match status" value="1"/>
</dbReference>
<dbReference type="GO" id="GO:0009311">
    <property type="term" value="P:oligosaccharide metabolic process"/>
    <property type="evidence" value="ECO:0007669"/>
    <property type="project" value="TreeGrafter"/>
</dbReference>
<organism evidence="7 8">
    <name type="scientific">Cylicostephanus goldi</name>
    <name type="common">Nematode worm</name>
    <dbReference type="NCBI Taxonomy" id="71465"/>
    <lineage>
        <taxon>Eukaryota</taxon>
        <taxon>Metazoa</taxon>
        <taxon>Ecdysozoa</taxon>
        <taxon>Nematoda</taxon>
        <taxon>Chromadorea</taxon>
        <taxon>Rhabditida</taxon>
        <taxon>Rhabditina</taxon>
        <taxon>Rhabditomorpha</taxon>
        <taxon>Strongyloidea</taxon>
        <taxon>Strongylidae</taxon>
        <taxon>Cylicostephanus</taxon>
    </lineage>
</organism>
<evidence type="ECO:0000256" key="4">
    <source>
        <dbReference type="ARBA" id="ARBA00022801"/>
    </source>
</evidence>
<accession>A0A3P6QK05</accession>
<dbReference type="EC" id="3.2.1.22" evidence="2"/>
<proteinExistence type="predicted"/>
<dbReference type="Pfam" id="PF17801">
    <property type="entry name" value="Melibiase_C"/>
    <property type="match status" value="1"/>
</dbReference>
<dbReference type="Pfam" id="PF16499">
    <property type="entry name" value="Melibiase_2"/>
    <property type="match status" value="1"/>
</dbReference>
<name>A0A3P6QK05_CYLGO</name>
<dbReference type="GO" id="GO:0004557">
    <property type="term" value="F:alpha-galactosidase activity"/>
    <property type="evidence" value="ECO:0007669"/>
    <property type="project" value="UniProtKB-EC"/>
</dbReference>
<feature type="domain" description="Alpha galactosidase C-terminal" evidence="6">
    <location>
        <begin position="36"/>
        <end position="88"/>
    </location>
</feature>
<reference evidence="7 8" key="1">
    <citation type="submission" date="2018-11" db="EMBL/GenBank/DDBJ databases">
        <authorList>
            <consortium name="Pathogen Informatics"/>
        </authorList>
    </citation>
    <scope>NUCLEOTIDE SEQUENCE [LARGE SCALE GENOMIC DNA]</scope>
</reference>
<dbReference type="InterPro" id="IPR002241">
    <property type="entry name" value="Glyco_hydro_27"/>
</dbReference>
<evidence type="ECO:0000259" key="6">
    <source>
        <dbReference type="Pfam" id="PF17801"/>
    </source>
</evidence>
<evidence type="ECO:0000313" key="8">
    <source>
        <dbReference type="Proteomes" id="UP000271889"/>
    </source>
</evidence>
<dbReference type="InterPro" id="IPR013780">
    <property type="entry name" value="Glyco_hydro_b"/>
</dbReference>
<keyword evidence="8" id="KW-1185">Reference proteome</keyword>
<dbReference type="GO" id="GO:0005737">
    <property type="term" value="C:cytoplasm"/>
    <property type="evidence" value="ECO:0007669"/>
    <property type="project" value="TreeGrafter"/>
</dbReference>
<dbReference type="Gene3D" id="3.20.20.70">
    <property type="entry name" value="Aldolase class I"/>
    <property type="match status" value="1"/>
</dbReference>
<protein>
    <recommendedName>
        <fullName evidence="2">alpha-galactosidase</fullName>
        <ecNumber evidence="2">3.2.1.22</ecNumber>
    </recommendedName>
</protein>
<dbReference type="InterPro" id="IPR013785">
    <property type="entry name" value="Aldolase_TIM"/>
</dbReference>
<dbReference type="GO" id="GO:0016139">
    <property type="term" value="P:glycoside catabolic process"/>
    <property type="evidence" value="ECO:0007669"/>
    <property type="project" value="TreeGrafter"/>
</dbReference>
<sequence>MSNDLRAIDPQFKDILQNRDVIAIDQDPLAIMGRLVLNTVQFALSRVGMNNTAGYQVKDLWSKQDMGVMKPSDTLKVSVPPTGISMLKATVI</sequence>
<evidence type="ECO:0000256" key="1">
    <source>
        <dbReference type="ARBA" id="ARBA00001255"/>
    </source>
</evidence>